<evidence type="ECO:0000259" key="6">
    <source>
        <dbReference type="PROSITE" id="PS50893"/>
    </source>
</evidence>
<dbReference type="PANTHER" id="PTHR42781">
    <property type="entry name" value="SPERMIDINE/PUTRESCINE IMPORT ATP-BINDING PROTEIN POTA"/>
    <property type="match status" value="1"/>
</dbReference>
<dbReference type="GO" id="GO:0005524">
    <property type="term" value="F:ATP binding"/>
    <property type="evidence" value="ECO:0007669"/>
    <property type="project" value="UniProtKB-KW"/>
</dbReference>
<evidence type="ECO:0000256" key="1">
    <source>
        <dbReference type="ARBA" id="ARBA00004417"/>
    </source>
</evidence>
<proteinExistence type="inferred from homology"/>
<dbReference type="GO" id="GO:0043190">
    <property type="term" value="C:ATP-binding cassette (ABC) transporter complex"/>
    <property type="evidence" value="ECO:0007669"/>
    <property type="project" value="UniProtKB-ARBA"/>
</dbReference>
<comment type="subcellular location">
    <subcellularLocation>
        <location evidence="1">Cell inner membrane</location>
        <topology evidence="1">Peripheral membrane protein</topology>
    </subcellularLocation>
</comment>
<dbReference type="InterPro" id="IPR027417">
    <property type="entry name" value="P-loop_NTPase"/>
</dbReference>
<accession>A0A0T7FUC0</accession>
<dbReference type="InterPro" id="IPR003593">
    <property type="entry name" value="AAA+_ATPase"/>
</dbReference>
<dbReference type="FunFam" id="3.40.50.300:FF:000042">
    <property type="entry name" value="Maltose/maltodextrin ABC transporter, ATP-binding protein"/>
    <property type="match status" value="1"/>
</dbReference>
<keyword evidence="4" id="KW-0547">Nucleotide-binding</keyword>
<sequence length="345" mass="36787">MSDASYLSLEKLTLAYGDSVAVANLDLDIRKGELIALLGPSGCGKTTTMRAIAGLLAVKSGHVRLDGADITRVPANKRAVGLMFQSYALFPHLSVHENVAFGLKLKGMRGTELDTKVQSGLKSVGLSAFANRKPAELSGGQQQRVALARSMVMEPKVLLLDEPLSNLDARLRLEMRTELQRVQKETGVTMIFVTHDQAEALALADRIVVMKSGKIEQIGSPEDIYNRPTSSFVADFVGFENIFPLENGKMKTSAGLIDLSGDVSSGAPSAAGLAWRPRMVTLGTGPFQGTVRGTSFAGDAREYLLDSSFGPIKAEVEASQPAHALGDALAFDLPAEKAAPLSRFV</sequence>
<evidence type="ECO:0000256" key="2">
    <source>
        <dbReference type="ARBA" id="ARBA00005417"/>
    </source>
</evidence>
<dbReference type="AlphaFoldDB" id="A0A0T7FUC0"/>
<dbReference type="RefSeq" id="WP_046668359.1">
    <property type="nucleotide sequence ID" value="NZ_CCRH01000013.1"/>
</dbReference>
<dbReference type="PROSITE" id="PS00211">
    <property type="entry name" value="ABC_TRANSPORTER_1"/>
    <property type="match status" value="1"/>
</dbReference>
<dbReference type="InterPro" id="IPR050093">
    <property type="entry name" value="ABC_SmlMolc_Importer"/>
</dbReference>
<reference evidence="7 8" key="1">
    <citation type="submission" date="2014-08" db="EMBL/GenBank/DDBJ databases">
        <authorList>
            <person name="Chen Y.-H."/>
        </authorList>
    </citation>
    <scope>NUCLEOTIDE SEQUENCE [LARGE SCALE GENOMIC DNA]</scope>
</reference>
<dbReference type="OrthoDB" id="9802264at2"/>
<dbReference type="Proteomes" id="UP000046176">
    <property type="component" value="Unassembled WGS sequence"/>
</dbReference>
<dbReference type="SMART" id="SM00382">
    <property type="entry name" value="AAA"/>
    <property type="match status" value="1"/>
</dbReference>
<evidence type="ECO:0000256" key="5">
    <source>
        <dbReference type="ARBA" id="ARBA00022840"/>
    </source>
</evidence>
<dbReference type="InterPro" id="IPR003439">
    <property type="entry name" value="ABC_transporter-like_ATP-bd"/>
</dbReference>
<dbReference type="EMBL" id="CCRH01000013">
    <property type="protein sequence ID" value="CDZ38609.1"/>
    <property type="molecule type" value="Genomic_DNA"/>
</dbReference>
<gene>
    <name evidence="7" type="primary">sfuC</name>
    <name evidence="7" type="ORF">NGAL_HAMBI1145_44740</name>
</gene>
<evidence type="ECO:0000313" key="8">
    <source>
        <dbReference type="Proteomes" id="UP000046176"/>
    </source>
</evidence>
<dbReference type="Pfam" id="PF00005">
    <property type="entry name" value="ABC_tran"/>
    <property type="match status" value="1"/>
</dbReference>
<dbReference type="GO" id="GO:0140359">
    <property type="term" value="F:ABC-type transporter activity"/>
    <property type="evidence" value="ECO:0007669"/>
    <property type="project" value="UniProtKB-ARBA"/>
</dbReference>
<dbReference type="GO" id="GO:0016887">
    <property type="term" value="F:ATP hydrolysis activity"/>
    <property type="evidence" value="ECO:0007669"/>
    <property type="project" value="InterPro"/>
</dbReference>
<name>A0A0T7FUC0_NEOGA</name>
<dbReference type="PROSITE" id="PS50893">
    <property type="entry name" value="ABC_TRANSPORTER_2"/>
    <property type="match status" value="1"/>
</dbReference>
<dbReference type="PANTHER" id="PTHR42781:SF4">
    <property type="entry name" value="SPERMIDINE_PUTRESCINE IMPORT ATP-BINDING PROTEIN POTA"/>
    <property type="match status" value="1"/>
</dbReference>
<evidence type="ECO:0000313" key="7">
    <source>
        <dbReference type="EMBL" id="CDZ38609.1"/>
    </source>
</evidence>
<evidence type="ECO:0000256" key="4">
    <source>
        <dbReference type="ARBA" id="ARBA00022741"/>
    </source>
</evidence>
<feature type="domain" description="ABC transporter" evidence="6">
    <location>
        <begin position="7"/>
        <end position="237"/>
    </location>
</feature>
<comment type="similarity">
    <text evidence="2">Belongs to the ABC transporter superfamily.</text>
</comment>
<evidence type="ECO:0000256" key="3">
    <source>
        <dbReference type="ARBA" id="ARBA00022448"/>
    </source>
</evidence>
<protein>
    <submittedName>
        <fullName evidence="7">Iron(III)-transport ATP-binding protein SfuC</fullName>
    </submittedName>
</protein>
<dbReference type="SUPFAM" id="SSF52540">
    <property type="entry name" value="P-loop containing nucleoside triphosphate hydrolases"/>
    <property type="match status" value="1"/>
</dbReference>
<keyword evidence="5 7" id="KW-0067">ATP-binding</keyword>
<keyword evidence="3" id="KW-0813">Transport</keyword>
<organism evidence="7 8">
    <name type="scientific">Neorhizobium galegae bv. officinalis</name>
    <dbReference type="NCBI Taxonomy" id="323656"/>
    <lineage>
        <taxon>Bacteria</taxon>
        <taxon>Pseudomonadati</taxon>
        <taxon>Pseudomonadota</taxon>
        <taxon>Alphaproteobacteria</taxon>
        <taxon>Hyphomicrobiales</taxon>
        <taxon>Rhizobiaceae</taxon>
        <taxon>Rhizobium/Agrobacterium group</taxon>
        <taxon>Neorhizobium</taxon>
    </lineage>
</organism>
<dbReference type="Gene3D" id="3.40.50.300">
    <property type="entry name" value="P-loop containing nucleotide triphosphate hydrolases"/>
    <property type="match status" value="1"/>
</dbReference>
<dbReference type="InterPro" id="IPR017871">
    <property type="entry name" value="ABC_transporter-like_CS"/>
</dbReference>